<dbReference type="PANTHER" id="PTHR43628">
    <property type="entry name" value="ACTIVATOR OF C KINASE PROTEIN 1-RELATED"/>
    <property type="match status" value="1"/>
</dbReference>
<accession>A0ABN1H5X2</accession>
<gene>
    <name evidence="3" type="ORF">GCM10009422_28680</name>
</gene>
<feature type="region of interest" description="Disordered" evidence="2">
    <location>
        <begin position="675"/>
        <end position="713"/>
    </location>
</feature>
<evidence type="ECO:0000313" key="3">
    <source>
        <dbReference type="EMBL" id="GAA0629488.1"/>
    </source>
</evidence>
<keyword evidence="4" id="KW-1185">Reference proteome</keyword>
<sequence>MSAAAPWSVKGIDPKAREIAKDLARRSGMTLGEWLNSMIIEDGDADDGYTPLPRRAHASDTFERRGRSRRLDDAYASGGEAWQRLEASIDAIAARLEAAERRSTVAIQGVDQAVSGVVRRLENSDQEGRAYGRRIDDLSEELREGHRRLRKFEQETGPRTTETFGKVEAGLGALAGRLYDIEERQRSGVNELRQRMDAVEKAAGPGAGSDLLGQVGARLDQAQARTTEALRGLERSFAVLDQRMRAAETRIEPEGAREAARFEKLAETLARQVDANRAEMMRRLDTAESENRMERIERAVAALGDQLKASESRSAQAVEAMGREVLRIAENLNGRVARVEIDGEVRVERLGEALSRRIDGDMGRLAQGLDQRLTAADDRHALALEKLGGEITRISDRLSERIAQSERRSQQALEDIGRRLSDSSSRIEQRYDRASGELAERMRLSEERTAALIAEARENIDRRADSKPAPEPEPVPAPVVAASPIADIQPDWRAAAFPDAAFPDSPFAPTTFDDPDPVYTEQQAWSADLAPPEPEPAPEPRDEVLTADTVFDAVMRGPLASVEAAPTPAPTPAPAPFGSRAAIETPAEPEEAPHVPVFATAPQPAPEVSAPAGPFGSTGGFGGADVSDALAATAPGGFDGDDFAGETDFVDPRALRAAAAQGRASTTRNTIEAARAAMAAPEPEAPARSGFGLKKGGKSRLQERLDKQASRDGGTVRKALGASAVAVVLTASGALAFSELTDGGIVLQGLGGGGEAQPIAALAVVATPSEADLARGAELYEQAVAQLDADEATGADTLKQAATLGYAPAQLHLAGLYQEGLKGVQQNAPEARVWARRAADSGDPRGMHNYGMYLFDGVGGARNRAEALTWLTRAAERGMVDSQYNVAKLYETGDEGITADPVQAYAWYLIAGRAGDGDAQAAAERMQGTLSAADRTQGRADAERFTVEPLA</sequence>
<feature type="region of interest" description="Disordered" evidence="2">
    <location>
        <begin position="561"/>
        <end position="620"/>
    </location>
</feature>
<dbReference type="SMART" id="SM00671">
    <property type="entry name" value="SEL1"/>
    <property type="match status" value="3"/>
</dbReference>
<feature type="region of interest" description="Disordered" evidence="2">
    <location>
        <begin position="458"/>
        <end position="478"/>
    </location>
</feature>
<feature type="compositionally biased region" description="Low complexity" evidence="2">
    <location>
        <begin position="675"/>
        <end position="688"/>
    </location>
</feature>
<reference evidence="3 4" key="1">
    <citation type="journal article" date="2019" name="Int. J. Syst. Evol. Microbiol.">
        <title>The Global Catalogue of Microorganisms (GCM) 10K type strain sequencing project: providing services to taxonomists for standard genome sequencing and annotation.</title>
        <authorList>
            <consortium name="The Broad Institute Genomics Platform"/>
            <consortium name="The Broad Institute Genome Sequencing Center for Infectious Disease"/>
            <person name="Wu L."/>
            <person name="Ma J."/>
        </authorList>
    </citation>
    <scope>NUCLEOTIDE SEQUENCE [LARGE SCALE GENOMIC DNA]</scope>
    <source>
        <strain evidence="3 4">JCM 12928</strain>
    </source>
</reference>
<dbReference type="InterPro" id="IPR006597">
    <property type="entry name" value="Sel1-like"/>
</dbReference>
<dbReference type="Proteomes" id="UP001501352">
    <property type="component" value="Unassembled WGS sequence"/>
</dbReference>
<evidence type="ECO:0000313" key="4">
    <source>
        <dbReference type="Proteomes" id="UP001501352"/>
    </source>
</evidence>
<feature type="compositionally biased region" description="Basic and acidic residues" evidence="2">
    <location>
        <begin position="458"/>
        <end position="470"/>
    </location>
</feature>
<proteinExistence type="predicted"/>
<name>A0ABN1H5X2_9CAUL</name>
<feature type="coiled-coil region" evidence="1">
    <location>
        <begin position="230"/>
        <end position="313"/>
    </location>
</feature>
<dbReference type="RefSeq" id="WP_343794685.1">
    <property type="nucleotide sequence ID" value="NZ_BAAAGA010000008.1"/>
</dbReference>
<comment type="caution">
    <text evidence="3">The sequence shown here is derived from an EMBL/GenBank/DDBJ whole genome shotgun (WGS) entry which is preliminary data.</text>
</comment>
<evidence type="ECO:0000256" key="1">
    <source>
        <dbReference type="SAM" id="Coils"/>
    </source>
</evidence>
<organism evidence="3 4">
    <name type="scientific">Brevundimonas kwangchunensis</name>
    <dbReference type="NCBI Taxonomy" id="322163"/>
    <lineage>
        <taxon>Bacteria</taxon>
        <taxon>Pseudomonadati</taxon>
        <taxon>Pseudomonadota</taxon>
        <taxon>Alphaproteobacteria</taxon>
        <taxon>Caulobacterales</taxon>
        <taxon>Caulobacteraceae</taxon>
        <taxon>Brevundimonas</taxon>
    </lineage>
</organism>
<dbReference type="EMBL" id="BAAAGA010000008">
    <property type="protein sequence ID" value="GAA0629488.1"/>
    <property type="molecule type" value="Genomic_DNA"/>
</dbReference>
<protein>
    <submittedName>
        <fullName evidence="3">SEL1-like repeat protein</fullName>
    </submittedName>
</protein>
<keyword evidence="1" id="KW-0175">Coiled coil</keyword>
<dbReference type="InterPro" id="IPR011990">
    <property type="entry name" value="TPR-like_helical_dom_sf"/>
</dbReference>
<dbReference type="Pfam" id="PF08238">
    <property type="entry name" value="Sel1"/>
    <property type="match status" value="3"/>
</dbReference>
<evidence type="ECO:0000256" key="2">
    <source>
        <dbReference type="SAM" id="MobiDB-lite"/>
    </source>
</evidence>
<dbReference type="Gene3D" id="1.25.40.10">
    <property type="entry name" value="Tetratricopeptide repeat domain"/>
    <property type="match status" value="1"/>
</dbReference>
<dbReference type="InterPro" id="IPR052945">
    <property type="entry name" value="Mitotic_Regulator"/>
</dbReference>
<dbReference type="SUPFAM" id="SSF81901">
    <property type="entry name" value="HCP-like"/>
    <property type="match status" value="1"/>
</dbReference>
<feature type="compositionally biased region" description="Basic and acidic residues" evidence="2">
    <location>
        <begin position="700"/>
        <end position="710"/>
    </location>
</feature>
<feature type="compositionally biased region" description="Low complexity" evidence="2">
    <location>
        <begin position="498"/>
        <end position="512"/>
    </location>
</feature>
<feature type="region of interest" description="Disordered" evidence="2">
    <location>
        <begin position="498"/>
        <end position="542"/>
    </location>
</feature>
<dbReference type="PANTHER" id="PTHR43628:SF1">
    <property type="entry name" value="CHITIN SYNTHASE REGULATORY FACTOR 2-RELATED"/>
    <property type="match status" value="1"/>
</dbReference>